<proteinExistence type="predicted"/>
<comment type="caution">
    <text evidence="3">The sequence shown here is derived from an EMBL/GenBank/DDBJ whole genome shotgun (WGS) entry which is preliminary data.</text>
</comment>
<dbReference type="PANTHER" id="PTHR33121:SF79">
    <property type="entry name" value="CYCLIC DI-GMP PHOSPHODIESTERASE PDED-RELATED"/>
    <property type="match status" value="1"/>
</dbReference>
<evidence type="ECO:0000256" key="1">
    <source>
        <dbReference type="SAM" id="MobiDB-lite"/>
    </source>
</evidence>
<dbReference type="CDD" id="cd01948">
    <property type="entry name" value="EAL"/>
    <property type="match status" value="1"/>
</dbReference>
<dbReference type="InterPro" id="IPR001633">
    <property type="entry name" value="EAL_dom"/>
</dbReference>
<dbReference type="Gene3D" id="3.20.20.450">
    <property type="entry name" value="EAL domain"/>
    <property type="match status" value="1"/>
</dbReference>
<organism evidence="3">
    <name type="scientific">marine sediment metagenome</name>
    <dbReference type="NCBI Taxonomy" id="412755"/>
    <lineage>
        <taxon>unclassified sequences</taxon>
        <taxon>metagenomes</taxon>
        <taxon>ecological metagenomes</taxon>
    </lineage>
</organism>
<accession>A0A0F9AN66</accession>
<evidence type="ECO:0000259" key="2">
    <source>
        <dbReference type="PROSITE" id="PS50883"/>
    </source>
</evidence>
<protein>
    <recommendedName>
        <fullName evidence="2">EAL domain-containing protein</fullName>
    </recommendedName>
</protein>
<dbReference type="InterPro" id="IPR035919">
    <property type="entry name" value="EAL_sf"/>
</dbReference>
<dbReference type="Pfam" id="PF00563">
    <property type="entry name" value="EAL"/>
    <property type="match status" value="1"/>
</dbReference>
<sequence>MPRRFQRPIADIPPGGDSPLNHAVTQRDASTVEMVREAVAHRQTLLAFQPVMRASDPTRIAFHEGLIRLLDPTGRVIPAKDFMPVIEDTETGRQVDVLALRLGLNALHSHPGLRLSINMSARSIGYQDWNRVLRHWLARDATLGERLILEITESSAMMVPELVANFMDQLQPYGICFAMDDFGAGQTAIRYFKDFYFDILKLDGQFIRGIATNPDNRALTAALMSIATHFDMLTVAECVENAADAAVLTEMGIDCLQGYHYAAPTTRPDWFDLGHARATG</sequence>
<dbReference type="PANTHER" id="PTHR33121">
    <property type="entry name" value="CYCLIC DI-GMP PHOSPHODIESTERASE PDEF"/>
    <property type="match status" value="1"/>
</dbReference>
<name>A0A0F9AN66_9ZZZZ</name>
<evidence type="ECO:0000313" key="3">
    <source>
        <dbReference type="EMBL" id="KKL11079.1"/>
    </source>
</evidence>
<gene>
    <name evidence="3" type="ORF">LCGC14_2549400</name>
</gene>
<dbReference type="AlphaFoldDB" id="A0A0F9AN66"/>
<feature type="region of interest" description="Disordered" evidence="1">
    <location>
        <begin position="1"/>
        <end position="22"/>
    </location>
</feature>
<dbReference type="GO" id="GO:0071111">
    <property type="term" value="F:cyclic-guanylate-specific phosphodiesterase activity"/>
    <property type="evidence" value="ECO:0007669"/>
    <property type="project" value="InterPro"/>
</dbReference>
<dbReference type="EMBL" id="LAZR01041799">
    <property type="protein sequence ID" value="KKL11079.1"/>
    <property type="molecule type" value="Genomic_DNA"/>
</dbReference>
<dbReference type="SUPFAM" id="SSF141868">
    <property type="entry name" value="EAL domain-like"/>
    <property type="match status" value="1"/>
</dbReference>
<dbReference type="SMART" id="SM00052">
    <property type="entry name" value="EAL"/>
    <property type="match status" value="1"/>
</dbReference>
<dbReference type="PROSITE" id="PS50883">
    <property type="entry name" value="EAL"/>
    <property type="match status" value="1"/>
</dbReference>
<dbReference type="InterPro" id="IPR050706">
    <property type="entry name" value="Cyclic-di-GMP_PDE-like"/>
</dbReference>
<reference evidence="3" key="1">
    <citation type="journal article" date="2015" name="Nature">
        <title>Complex archaea that bridge the gap between prokaryotes and eukaryotes.</title>
        <authorList>
            <person name="Spang A."/>
            <person name="Saw J.H."/>
            <person name="Jorgensen S.L."/>
            <person name="Zaremba-Niedzwiedzka K."/>
            <person name="Martijn J."/>
            <person name="Lind A.E."/>
            <person name="van Eijk R."/>
            <person name="Schleper C."/>
            <person name="Guy L."/>
            <person name="Ettema T.J."/>
        </authorList>
    </citation>
    <scope>NUCLEOTIDE SEQUENCE</scope>
</reference>
<feature type="domain" description="EAL" evidence="2">
    <location>
        <begin position="28"/>
        <end position="278"/>
    </location>
</feature>